<dbReference type="RefSeq" id="WP_118234545.1">
    <property type="nucleotide sequence ID" value="NZ_CAEUHP010000001.1"/>
</dbReference>
<dbReference type="GO" id="GO:0019068">
    <property type="term" value="P:virion assembly"/>
    <property type="evidence" value="ECO:0007669"/>
    <property type="project" value="InterPro"/>
</dbReference>
<evidence type="ECO:0000313" key="2">
    <source>
        <dbReference type="Proteomes" id="UP000284676"/>
    </source>
</evidence>
<organism evidence="1 2">
    <name type="scientific">Fusobacterium mortiferum</name>
    <dbReference type="NCBI Taxonomy" id="850"/>
    <lineage>
        <taxon>Bacteria</taxon>
        <taxon>Fusobacteriati</taxon>
        <taxon>Fusobacteriota</taxon>
        <taxon>Fusobacteriia</taxon>
        <taxon>Fusobacteriales</taxon>
        <taxon>Fusobacteriaceae</taxon>
        <taxon>Fusobacterium</taxon>
    </lineage>
</organism>
<reference evidence="1 2" key="1">
    <citation type="submission" date="2018-08" db="EMBL/GenBank/DDBJ databases">
        <title>A genome reference for cultivated species of the human gut microbiota.</title>
        <authorList>
            <person name="Zou Y."/>
            <person name="Xue W."/>
            <person name="Luo G."/>
        </authorList>
    </citation>
    <scope>NUCLEOTIDE SEQUENCE [LARGE SCALE GENOMIC DNA]</scope>
    <source>
        <strain evidence="1 2">AM25-1</strain>
    </source>
</reference>
<dbReference type="GO" id="GO:0005198">
    <property type="term" value="F:structural molecule activity"/>
    <property type="evidence" value="ECO:0007669"/>
    <property type="project" value="InterPro"/>
</dbReference>
<dbReference type="InterPro" id="IPR006429">
    <property type="entry name" value="Phage_lambda_portal"/>
</dbReference>
<dbReference type="Proteomes" id="UP000284676">
    <property type="component" value="Unassembled WGS sequence"/>
</dbReference>
<accession>A0A414PRA6</accession>
<dbReference type="NCBIfam" id="TIGR01539">
    <property type="entry name" value="portal_lambda"/>
    <property type="match status" value="1"/>
</dbReference>
<sequence>MGKKKKDIPKNISGKNNLQVQNYLKHGASQRKSVFKDMSDILQPADYDIGLAKNILMARAREMYKGNSLGLGAIRKIRTNVIGPGLKLKSIVDEEVLGISAEEKEKLENRIEKIWRLWAESTECDTARFSNFYQLQSLAFITSLIDGECFVLLPYRKRAGELFELKVQLVESERCCTPISGNINNKIMNGVEINDIGEIVAYHFVNDYYALKPCKWQRVAAFGKNTGRKNVLVIMEKERIGQRRGIPLLTPVMEDILQIGRYTKAELMAAVISAYFSVFIENNDEETEGKGFGDEPFEEDMTIDKDNKNNFELGPGAILDLAKGQKVSIADPKRPNTAFDGFVRTMAMQIGTALELPHDVLLSLFNSSYSASRAALLEAWKMYKTRRAWFVSDFCTPIFEEWMDEAVAKGYIQAPGYFENKLIRKAYLGCEWYGPTQGQLDPLKEVTAAKLKVEEGFSTRTKEAAEMNGTNYMYNLKQKNIEDNKRGVKNEE</sequence>
<dbReference type="AlphaFoldDB" id="A0A414PRA6"/>
<protein>
    <submittedName>
        <fullName evidence="1">Phage portal protein</fullName>
    </submittedName>
</protein>
<proteinExistence type="predicted"/>
<dbReference type="EMBL" id="QRHL01000018">
    <property type="protein sequence ID" value="RHF71087.1"/>
    <property type="molecule type" value="Genomic_DNA"/>
</dbReference>
<evidence type="ECO:0000313" key="1">
    <source>
        <dbReference type="EMBL" id="RHF71087.1"/>
    </source>
</evidence>
<gene>
    <name evidence="1" type="ORF">DW663_09215</name>
</gene>
<comment type="caution">
    <text evidence="1">The sequence shown here is derived from an EMBL/GenBank/DDBJ whole genome shotgun (WGS) entry which is preliminary data.</text>
</comment>
<name>A0A414PRA6_FUSMR</name>
<dbReference type="Pfam" id="PF05136">
    <property type="entry name" value="Phage_portal_2"/>
    <property type="match status" value="1"/>
</dbReference>